<reference evidence="8 9" key="1">
    <citation type="submission" date="2022-06" db="EMBL/GenBank/DDBJ databases">
        <title>Rhizosaccharibacter gen. nov. sp. nov. KSS12, endophytic bacteria isolated from sugarcane.</title>
        <authorList>
            <person name="Pitiwittayakul N."/>
        </authorList>
    </citation>
    <scope>NUCLEOTIDE SEQUENCE [LARGE SCALE GENOMIC DNA]</scope>
    <source>
        <strain evidence="8 9">KSS12</strain>
    </source>
</reference>
<dbReference type="PANTHER" id="PTHR10185:SF17">
    <property type="entry name" value="GM01519P-RELATED"/>
    <property type="match status" value="1"/>
</dbReference>
<dbReference type="InterPro" id="IPR025202">
    <property type="entry name" value="PLD-like_dom"/>
</dbReference>
<feature type="domain" description="PLD phosphodiesterase" evidence="7">
    <location>
        <begin position="135"/>
        <end position="162"/>
    </location>
</feature>
<dbReference type="SMART" id="SM00155">
    <property type="entry name" value="PLDc"/>
    <property type="match status" value="2"/>
</dbReference>
<dbReference type="Proteomes" id="UP001524547">
    <property type="component" value="Unassembled WGS sequence"/>
</dbReference>
<comment type="function">
    <text evidence="1">Could be a virulence factor.</text>
</comment>
<name>A0ABT1VVK8_9PROT</name>
<feature type="signal peptide" evidence="6">
    <location>
        <begin position="1"/>
        <end position="24"/>
    </location>
</feature>
<dbReference type="PROSITE" id="PS50035">
    <property type="entry name" value="PLD"/>
    <property type="match status" value="2"/>
</dbReference>
<dbReference type="InterPro" id="IPR050874">
    <property type="entry name" value="Diverse_PLD-related"/>
</dbReference>
<keyword evidence="4" id="KW-0964">Secreted</keyword>
<keyword evidence="6" id="KW-0732">Signal</keyword>
<sequence>MRGTSVRAAIPLGAMLLVAAPAVAEGLPSGTVQIVESVPEGTMFGQNGVPRTQAVWLDMIRGAHASIDIAAFYVTDKPGHALAPVLDALIDRARAGIKVRLLLDGTFLHESESSVQRLRGVPNLSIAVLPMSRLAGGVLHAKYMVVDGKELFLGSQNFDWRALEQIHEIGVRIADERFARTLLGGFELDWRLANDPVLPAAMKTANAAPDFRPATEEDPVMLRDPAGGPVIGFPALSPPMADPNWVTAEEPALLHMIGAARRVLRIQVMTLSALKGYGAKGWWSGLDSALRDASARGVEVRIVVADWAMHEPMQSYLKSLAAMPNITVKISSVPPSPSGFIPFARVEHCKYAVADDDSVYVGTGNWEWSYFNDTVDASAFLHGAGPASTLSAIFDRDWNGPYATRMALAGHYEAPRTR</sequence>
<evidence type="ECO:0000256" key="3">
    <source>
        <dbReference type="ARBA" id="ARBA00018392"/>
    </source>
</evidence>
<dbReference type="SUPFAM" id="SSF56024">
    <property type="entry name" value="Phospholipase D/nuclease"/>
    <property type="match status" value="2"/>
</dbReference>
<dbReference type="Gene3D" id="3.30.870.10">
    <property type="entry name" value="Endonuclease Chain A"/>
    <property type="match status" value="2"/>
</dbReference>
<evidence type="ECO:0000256" key="1">
    <source>
        <dbReference type="ARBA" id="ARBA00003145"/>
    </source>
</evidence>
<dbReference type="CDD" id="cd09107">
    <property type="entry name" value="PLDc_vPLD3_4_5_like_2"/>
    <property type="match status" value="1"/>
</dbReference>
<dbReference type="PANTHER" id="PTHR10185">
    <property type="entry name" value="PHOSPHOLIPASE D - RELATED"/>
    <property type="match status" value="1"/>
</dbReference>
<evidence type="ECO:0000256" key="2">
    <source>
        <dbReference type="ARBA" id="ARBA00004613"/>
    </source>
</evidence>
<keyword evidence="9" id="KW-1185">Reference proteome</keyword>
<evidence type="ECO:0000313" key="8">
    <source>
        <dbReference type="EMBL" id="MCQ8240376.1"/>
    </source>
</evidence>
<protein>
    <recommendedName>
        <fullName evidence="3">Phospholipase D</fullName>
    </recommendedName>
    <alternativeName>
        <fullName evidence="5">Choline phosphatase</fullName>
    </alternativeName>
</protein>
<feature type="domain" description="PLD phosphodiesterase" evidence="7">
    <location>
        <begin position="343"/>
        <end position="370"/>
    </location>
</feature>
<organism evidence="8 9">
    <name type="scientific">Rhizosaccharibacter radicis</name>
    <dbReference type="NCBI Taxonomy" id="2782605"/>
    <lineage>
        <taxon>Bacteria</taxon>
        <taxon>Pseudomonadati</taxon>
        <taxon>Pseudomonadota</taxon>
        <taxon>Alphaproteobacteria</taxon>
        <taxon>Acetobacterales</taxon>
        <taxon>Acetobacteraceae</taxon>
        <taxon>Rhizosaccharibacter</taxon>
    </lineage>
</organism>
<evidence type="ECO:0000256" key="6">
    <source>
        <dbReference type="SAM" id="SignalP"/>
    </source>
</evidence>
<evidence type="ECO:0000256" key="5">
    <source>
        <dbReference type="ARBA" id="ARBA00029594"/>
    </source>
</evidence>
<comment type="caution">
    <text evidence="8">The sequence shown here is derived from an EMBL/GenBank/DDBJ whole genome shotgun (WGS) entry which is preliminary data.</text>
</comment>
<evidence type="ECO:0000259" key="7">
    <source>
        <dbReference type="PROSITE" id="PS50035"/>
    </source>
</evidence>
<evidence type="ECO:0000313" key="9">
    <source>
        <dbReference type="Proteomes" id="UP001524547"/>
    </source>
</evidence>
<dbReference type="Pfam" id="PF13091">
    <property type="entry name" value="PLDc_2"/>
    <property type="match status" value="2"/>
</dbReference>
<proteinExistence type="predicted"/>
<dbReference type="InterPro" id="IPR001736">
    <property type="entry name" value="PLipase_D/transphosphatidylase"/>
</dbReference>
<accession>A0ABT1VVK8</accession>
<gene>
    <name evidence="8" type="ORF">NFI88_05900</name>
</gene>
<comment type="subcellular location">
    <subcellularLocation>
        <location evidence="2">Secreted</location>
    </subcellularLocation>
</comment>
<dbReference type="RefSeq" id="WP_422919103.1">
    <property type="nucleotide sequence ID" value="NZ_JAMZEJ010000003.1"/>
</dbReference>
<feature type="chain" id="PRO_5045720661" description="Phospholipase D" evidence="6">
    <location>
        <begin position="25"/>
        <end position="418"/>
    </location>
</feature>
<dbReference type="EMBL" id="JAMZEJ010000003">
    <property type="protein sequence ID" value="MCQ8240376.1"/>
    <property type="molecule type" value="Genomic_DNA"/>
</dbReference>
<evidence type="ECO:0000256" key="4">
    <source>
        <dbReference type="ARBA" id="ARBA00022525"/>
    </source>
</evidence>